<reference evidence="1" key="1">
    <citation type="submission" date="2022-06" db="EMBL/GenBank/DDBJ databases">
        <title>The First Complete Genome of the Simian Malaria Parasite Plasmodium brasilianum.</title>
        <authorList>
            <person name="Bajic M."/>
            <person name="Ravishankar S."/>
        </authorList>
    </citation>
    <scope>NUCLEOTIDE SEQUENCE</scope>
    <source>
        <strain evidence="1">Bolivian I</strain>
    </source>
</reference>
<dbReference type="EMBL" id="CM043775">
    <property type="protein sequence ID" value="KAI4839411.1"/>
    <property type="molecule type" value="Genomic_DNA"/>
</dbReference>
<dbReference type="Proteomes" id="UP001056978">
    <property type="component" value="Chromosome 7"/>
</dbReference>
<name>A0ACB9YB85_PLABR</name>
<keyword evidence="1" id="KW-0347">Helicase</keyword>
<evidence type="ECO:0000313" key="2">
    <source>
        <dbReference type="Proteomes" id="UP001056978"/>
    </source>
</evidence>
<accession>A0ACB9YB85</accession>
<sequence length="969" mass="109203">MNEVADSESEKDCERSSLVEDVLNQNEKIKRKNINKSHVKNNKKIKLNNTVSKDIERELTLENPYQVNTDVNLKYESNNDVPINNSSDYSNVIDVVYSASKVNISSDLHVHSGSNIKMSTAARKSTNSNDNNVNSYYSTTTTTATTTTTTTNNNNNNSNNNNSNNNSNNNNNNNTNNNSNNNNNNNTNNNSNNNNNNRSSANLDEQRGKTPPNIGVTNIYGHTSSSSNNNSNKNCNGTSIPSNYLLKSGYATKEGNKDKQVDEVAEGECTIMSNNVSIRGTNSGANCSTEEPTLINKLTNKRYSDRYLQLLEEKKKLPAWGAKKNFLKLFKKNNVLIIVGDTGSGKTTQISQFVLESKFSEKKSIAVTQPRRVAAMSVATRVSEELDVELGTYVGYTIRFEDRSSSKTIIKYLTDGMLLRESMSDPLLKKYNTIILDEAHERTLATDILFGVIKNIQEKRNDLKLIVMSATLDAEKFQNFFNGSKILNIPGRLHPVEIFYTLEPEKDYIRVVIRTVYDIHVNEEEGDILVFLTGEEEIEMTKKEIEKLVSKNMNAGQLVVLPLYSSLPPTQQQRIFEPAPEPRFKGDKKGRKCILATNIAETSITIDGIVYVIDPGFSKQKVYNPRARIESLLIAPISKASAQQRAGRAGRTKPGKCFRLYTEKCFDQTLPEQTYPEILRSNLGSVVLNLKKLGIDDLVHFDFMDPPAPETLMRALEQLNYLGALDDEGDLTEKGHLMSEFPVDPQLAKVLIESPNYSCSSEILTIAAMLSVPHCFLRPKVKGKEADEMKARFSHLDGDHLTLLNVFHVYVKYALVDINASKKFCYEYYLNHRAMTSAQNVRSQLLRTMERLNLKIVSINPSNPDYYVNIRKSILSGFYQQVAYKTSKGYYITVKDIQIVTLHPSTVFQINPEWVIYHELILTTKNFIRTVTKIDGKWLLEMAKDYYALDDIPNSEAKNELKVLLKNAA</sequence>
<evidence type="ECO:0000313" key="1">
    <source>
        <dbReference type="EMBL" id="KAI4839411.1"/>
    </source>
</evidence>
<comment type="caution">
    <text evidence="1">The sequence shown here is derived from an EMBL/GenBank/DDBJ whole genome shotgun (WGS) entry which is preliminary data.</text>
</comment>
<keyword evidence="1" id="KW-0067">ATP-binding</keyword>
<organism evidence="1 2">
    <name type="scientific">Plasmodium brasilianum</name>
    <dbReference type="NCBI Taxonomy" id="5824"/>
    <lineage>
        <taxon>Eukaryota</taxon>
        <taxon>Sar</taxon>
        <taxon>Alveolata</taxon>
        <taxon>Apicomplexa</taxon>
        <taxon>Aconoidasida</taxon>
        <taxon>Haemosporida</taxon>
        <taxon>Plasmodiidae</taxon>
        <taxon>Plasmodium</taxon>
        <taxon>Plasmodium (Plasmodium)</taxon>
    </lineage>
</organism>
<keyword evidence="1" id="KW-0547">Nucleotide-binding</keyword>
<gene>
    <name evidence="1" type="ORF">MKS88_001961</name>
</gene>
<protein>
    <submittedName>
        <fullName evidence="1">Pre-mRNA-splicing factor ATP-dependent RNA helicase PRP43</fullName>
    </submittedName>
</protein>
<proteinExistence type="predicted"/>
<keyword evidence="2" id="KW-1185">Reference proteome</keyword>
<keyword evidence="1" id="KW-0378">Hydrolase</keyword>